<dbReference type="Proteomes" id="UP000247781">
    <property type="component" value="Unassembled WGS sequence"/>
</dbReference>
<dbReference type="EMBL" id="QJJU01000048">
    <property type="protein sequence ID" value="PXW97386.1"/>
    <property type="molecule type" value="Genomic_DNA"/>
</dbReference>
<accession>A0A318HD37</accession>
<proteinExistence type="predicted"/>
<name>A0A318HD37_9MYCO</name>
<protein>
    <submittedName>
        <fullName evidence="1">Uncharacterized protein</fullName>
    </submittedName>
</protein>
<evidence type="ECO:0000313" key="1">
    <source>
        <dbReference type="EMBL" id="PXW97386.1"/>
    </source>
</evidence>
<sequence length="87" mass="9542">MTDTDDFAAHKADLIDRVRNAQVPGNMPNCRGFVDSLGVYAQNLSPEADRPSQQIDHLLERVTAAMLEVINGLALIEERLNGLGRPV</sequence>
<reference evidence="1 2" key="2">
    <citation type="submission" date="2018-06" db="EMBL/GenBank/DDBJ databases">
        <title>Sequencing of bacterial isolates from soil warming experiment in Harvard Forest, Massachusetts, USA.</title>
        <authorList>
            <person name="Deangelis K.PhD."/>
        </authorList>
    </citation>
    <scope>NUCLEOTIDE SEQUENCE [LARGE SCALE GENOMIC DNA]</scope>
    <source>
        <strain evidence="1 2">GAS496</strain>
    </source>
</reference>
<gene>
    <name evidence="1" type="ORF">C8E89_1487</name>
</gene>
<evidence type="ECO:0000313" key="2">
    <source>
        <dbReference type="Proteomes" id="UP000247781"/>
    </source>
</evidence>
<dbReference type="AlphaFoldDB" id="A0A318HD37"/>
<dbReference type="RefSeq" id="WP_110320220.1">
    <property type="nucleotide sequence ID" value="NZ_QJJU01000048.1"/>
</dbReference>
<reference evidence="2" key="1">
    <citation type="submission" date="2018-05" db="EMBL/GenBank/DDBJ databases">
        <authorList>
            <person name="Deangelis K."/>
            <person name="Huntemann M."/>
            <person name="Clum A."/>
            <person name="Pillay M."/>
            <person name="Palaniappan K."/>
            <person name="Varghese N."/>
            <person name="Mikhailova N."/>
            <person name="Stamatis D."/>
            <person name="Reddy T."/>
            <person name="Daum C."/>
            <person name="Shapiro N."/>
            <person name="Ivanova N."/>
            <person name="Kyrpides N."/>
            <person name="Woyke T."/>
        </authorList>
    </citation>
    <scope>NUCLEOTIDE SEQUENCE [LARGE SCALE GENOMIC DNA]</scope>
    <source>
        <strain evidence="2">GAS496</strain>
    </source>
</reference>
<organism evidence="1 2">
    <name type="scientific">Mycolicibacterium moriokaense</name>
    <dbReference type="NCBI Taxonomy" id="39691"/>
    <lineage>
        <taxon>Bacteria</taxon>
        <taxon>Bacillati</taxon>
        <taxon>Actinomycetota</taxon>
        <taxon>Actinomycetes</taxon>
        <taxon>Mycobacteriales</taxon>
        <taxon>Mycobacteriaceae</taxon>
        <taxon>Mycolicibacterium</taxon>
    </lineage>
</organism>
<comment type="caution">
    <text evidence="1">The sequence shown here is derived from an EMBL/GenBank/DDBJ whole genome shotgun (WGS) entry which is preliminary data.</text>
</comment>
<keyword evidence="2" id="KW-1185">Reference proteome</keyword>